<dbReference type="InterPro" id="IPR000791">
    <property type="entry name" value="Gpr1/Fun34/SatP-like"/>
</dbReference>
<feature type="transmembrane region" description="Helical" evidence="13">
    <location>
        <begin position="121"/>
        <end position="143"/>
    </location>
</feature>
<comment type="cofactor">
    <cofactor evidence="1 11">
        <name>pyridoxal 5'-phosphate</name>
        <dbReference type="ChEBI" id="CHEBI:597326"/>
    </cofactor>
</comment>
<evidence type="ECO:0000256" key="13">
    <source>
        <dbReference type="SAM" id="Phobius"/>
    </source>
</evidence>
<evidence type="ECO:0000256" key="5">
    <source>
        <dbReference type="ARBA" id="ARBA00022692"/>
    </source>
</evidence>
<dbReference type="Gene3D" id="3.40.640.10">
    <property type="entry name" value="Type I PLP-dependent aspartate aminotransferase-like (Major domain)"/>
    <property type="match status" value="1"/>
</dbReference>
<dbReference type="Gene3D" id="3.90.1150.10">
    <property type="entry name" value="Aspartate Aminotransferase, domain 1"/>
    <property type="match status" value="1"/>
</dbReference>
<evidence type="ECO:0000256" key="4">
    <source>
        <dbReference type="ARBA" id="ARBA00009533"/>
    </source>
</evidence>
<dbReference type="PANTHER" id="PTHR11999">
    <property type="entry name" value="GROUP II PYRIDOXAL-5-PHOSPHATE DECARBOXYLASE"/>
    <property type="match status" value="1"/>
</dbReference>
<keyword evidence="5 13" id="KW-0812">Transmembrane</keyword>
<feature type="region of interest" description="Disordered" evidence="12">
    <location>
        <begin position="1"/>
        <end position="20"/>
    </location>
</feature>
<evidence type="ECO:0000256" key="6">
    <source>
        <dbReference type="ARBA" id="ARBA00022793"/>
    </source>
</evidence>
<feature type="compositionally biased region" description="Basic and acidic residues" evidence="12">
    <location>
        <begin position="405"/>
        <end position="420"/>
    </location>
</feature>
<evidence type="ECO:0000256" key="9">
    <source>
        <dbReference type="ARBA" id="ARBA00023136"/>
    </source>
</evidence>
<dbReference type="PRINTS" id="PR00800">
    <property type="entry name" value="YHDCRBOXLASE"/>
</dbReference>
<comment type="subcellular location">
    <subcellularLocation>
        <location evidence="2">Membrane</location>
        <topology evidence="2">Multi-pass membrane protein</topology>
    </subcellularLocation>
</comment>
<proteinExistence type="inferred from homology"/>
<gene>
    <name evidence="14" type="ORF">PHSY_001856</name>
</gene>
<keyword evidence="8 13" id="KW-1133">Transmembrane helix</keyword>
<feature type="transmembrane region" description="Helical" evidence="13">
    <location>
        <begin position="193"/>
        <end position="213"/>
    </location>
</feature>
<dbReference type="InterPro" id="IPR015421">
    <property type="entry name" value="PyrdxlP-dep_Trfase_major"/>
</dbReference>
<accession>R9P883</accession>
<sequence length="788" mass="85149">MATPNYKHPNMKEQWGLSADPNDNDHVVTSKGHKLTRTVTAGGHDVDSSQPGFPIYHRRIANPFPLVAIATGAFAIMLGLVCIGYRGITNPRIVITLGLPLGMVGNFAACMFAFASGSTFIATLAGSLAGLIGGASFLFLPWTGIQATYIGGAANQAAGVEEFYKAAGMVFFIALIPIFLVFLASLRTSGPSAGAALMIVVALGCLGGGYIGGAPNVAVLKASVFPFQSSWGEMDIEEFRRAGYLAVDRICDYYASLSNLPVSAQVSPGFLSRSIPASPPDSPEPWSSIDSDYHSVIMPGITHWQHPNFYGYFPCNASFPGMIADLYCASISNPGFNWSVSPSVTELEISMMDWVGRMLGLGEQWLSEGGEEKAGGGVILGSASEVALTVAIAARERCIGILAEEHPMPKDVSEEKRSSEGQEESLDADQDVASEGKSAAQVGQDSTLSANTTVAQWRASLTSKLVIYGTTQTHSIAAKAALILGLDFRALPVAAPHYSLDAETLSAAIEEDKSHGRIPFLLIATIGTTSSGATDDLSSLITVTRSHPTLWLHIDAAYAGVCLSLPEFRGSMHLDAINAATGVDSFSTNLHKWGLVQFDCSPLFVRDRGDLSRALTITPTYLRTKHGDAGNVLDLRNLQISLGRRFRSLKVWFVLRAYGVSGFQHHLRSTMKLANHFEALVRKEGEEGMFEIVAPPRWALVVFRITPPGSKERGESEELDRLNRMFWDDLQELSAEFVLTQTSLPEVGFCIRFVVGSPQTRTEHVEATWRRIKETASKTWSRFNQSSH</sequence>
<evidence type="ECO:0000256" key="2">
    <source>
        <dbReference type="ARBA" id="ARBA00004141"/>
    </source>
</evidence>
<dbReference type="InterPro" id="IPR015422">
    <property type="entry name" value="PyrdxlP-dep_Trfase_small"/>
</dbReference>
<dbReference type="HOGENOM" id="CLU_011856_3_1_1"/>
<feature type="region of interest" description="Disordered" evidence="12">
    <location>
        <begin position="405"/>
        <end position="445"/>
    </location>
</feature>
<organism evidence="14 15">
    <name type="scientific">Pseudozyma hubeiensis (strain SY62)</name>
    <name type="common">Yeast</name>
    <dbReference type="NCBI Taxonomy" id="1305764"/>
    <lineage>
        <taxon>Eukaryota</taxon>
        <taxon>Fungi</taxon>
        <taxon>Dikarya</taxon>
        <taxon>Basidiomycota</taxon>
        <taxon>Ustilaginomycotina</taxon>
        <taxon>Ustilaginomycetes</taxon>
        <taxon>Ustilaginales</taxon>
        <taxon>Ustilaginaceae</taxon>
        <taxon>Pseudozyma</taxon>
    </lineage>
</organism>
<dbReference type="EMBL" id="DF238783">
    <property type="protein sequence ID" value="GAC94285.1"/>
    <property type="molecule type" value="Genomic_DNA"/>
</dbReference>
<feature type="compositionally biased region" description="Acidic residues" evidence="12">
    <location>
        <begin position="421"/>
        <end position="432"/>
    </location>
</feature>
<evidence type="ECO:0000313" key="14">
    <source>
        <dbReference type="EMBL" id="GAC94285.1"/>
    </source>
</evidence>
<keyword evidence="15" id="KW-1185">Reference proteome</keyword>
<dbReference type="STRING" id="1305764.R9P883"/>
<dbReference type="PROSITE" id="PS00392">
    <property type="entry name" value="DDC_GAD_HDC_YDC"/>
    <property type="match status" value="1"/>
</dbReference>
<dbReference type="InterPro" id="IPR002129">
    <property type="entry name" value="PyrdxlP-dep_de-COase"/>
</dbReference>
<feature type="transmembrane region" description="Helical" evidence="13">
    <location>
        <begin position="163"/>
        <end position="186"/>
    </location>
</feature>
<dbReference type="Gene3D" id="1.20.1340.10">
    <property type="entry name" value="dopa decarboxylase, N-terminal domain"/>
    <property type="match status" value="1"/>
</dbReference>
<evidence type="ECO:0000256" key="10">
    <source>
        <dbReference type="ARBA" id="ARBA00023239"/>
    </source>
</evidence>
<feature type="modified residue" description="N6-(pyridoxal phosphate)lysine" evidence="11">
    <location>
        <position position="592"/>
    </location>
</feature>
<evidence type="ECO:0008006" key="16">
    <source>
        <dbReference type="Google" id="ProtNLM"/>
    </source>
</evidence>
<keyword evidence="10" id="KW-0456">Lyase</keyword>
<evidence type="ECO:0000256" key="7">
    <source>
        <dbReference type="ARBA" id="ARBA00022898"/>
    </source>
</evidence>
<keyword evidence="9 13" id="KW-0472">Membrane</keyword>
<reference evidence="15" key="1">
    <citation type="journal article" date="2013" name="Genome Announc.">
        <title>Draft genome sequence of the basidiomycetous yeast-like fungus Pseudozyma hubeiensis SY62, which produces an abundant amount of the biosurfactant mannosylerythritol lipids.</title>
        <authorList>
            <person name="Konishi M."/>
            <person name="Hatada Y."/>
            <person name="Horiuchi J."/>
        </authorList>
    </citation>
    <scope>NUCLEOTIDE SEQUENCE [LARGE SCALE GENOMIC DNA]</scope>
    <source>
        <strain evidence="15">SY62</strain>
    </source>
</reference>
<dbReference type="RefSeq" id="XP_012187872.1">
    <property type="nucleotide sequence ID" value="XM_012332482.1"/>
</dbReference>
<evidence type="ECO:0000256" key="12">
    <source>
        <dbReference type="SAM" id="MobiDB-lite"/>
    </source>
</evidence>
<evidence type="ECO:0000256" key="1">
    <source>
        <dbReference type="ARBA" id="ARBA00001933"/>
    </source>
</evidence>
<dbReference type="GO" id="GO:0016831">
    <property type="term" value="F:carboxy-lyase activity"/>
    <property type="evidence" value="ECO:0007669"/>
    <property type="project" value="UniProtKB-KW"/>
</dbReference>
<keyword evidence="6" id="KW-0210">Decarboxylase</keyword>
<evidence type="ECO:0000256" key="8">
    <source>
        <dbReference type="ARBA" id="ARBA00022989"/>
    </source>
</evidence>
<dbReference type="PANTHER" id="PTHR11999:SF70">
    <property type="entry name" value="MIP05841P"/>
    <property type="match status" value="1"/>
</dbReference>
<evidence type="ECO:0000256" key="3">
    <source>
        <dbReference type="ARBA" id="ARBA00005587"/>
    </source>
</evidence>
<comment type="similarity">
    <text evidence="4">Belongs to the group II decarboxylase family.</text>
</comment>
<evidence type="ECO:0000256" key="11">
    <source>
        <dbReference type="PIRSR" id="PIRSR602129-50"/>
    </source>
</evidence>
<feature type="transmembrane region" description="Helical" evidence="13">
    <location>
        <begin position="66"/>
        <end position="87"/>
    </location>
</feature>
<protein>
    <recommendedName>
        <fullName evidence="16">Aromatic-L-amino-acid decarboxylase</fullName>
    </recommendedName>
</protein>
<keyword evidence="7 11" id="KW-0663">Pyridoxal phosphate</keyword>
<name>R9P883_PSEHS</name>
<dbReference type="GO" id="GO:0016020">
    <property type="term" value="C:membrane"/>
    <property type="evidence" value="ECO:0007669"/>
    <property type="project" value="UniProtKB-SubCell"/>
</dbReference>
<dbReference type="SUPFAM" id="SSF53383">
    <property type="entry name" value="PLP-dependent transferases"/>
    <property type="match status" value="1"/>
</dbReference>
<comment type="similarity">
    <text evidence="3">Belongs to the acetate uptake transporter (AceTr) (TC 2.A.96) family.</text>
</comment>
<dbReference type="InterPro" id="IPR015424">
    <property type="entry name" value="PyrdxlP-dep_Trfase"/>
</dbReference>
<dbReference type="AlphaFoldDB" id="R9P883"/>
<dbReference type="Pfam" id="PF01184">
    <property type="entry name" value="Gpr1_Fun34_YaaH"/>
    <property type="match status" value="1"/>
</dbReference>
<dbReference type="InterPro" id="IPR021115">
    <property type="entry name" value="Pyridoxal-P_BS"/>
</dbReference>
<dbReference type="GO" id="GO:0019752">
    <property type="term" value="P:carboxylic acid metabolic process"/>
    <property type="evidence" value="ECO:0007669"/>
    <property type="project" value="InterPro"/>
</dbReference>
<feature type="transmembrane region" description="Helical" evidence="13">
    <location>
        <begin position="93"/>
        <end position="114"/>
    </location>
</feature>
<dbReference type="GeneID" id="24107151"/>
<dbReference type="eggNOG" id="KOG0628">
    <property type="taxonomic scope" value="Eukaryota"/>
</dbReference>
<evidence type="ECO:0000313" key="15">
    <source>
        <dbReference type="Proteomes" id="UP000014071"/>
    </source>
</evidence>
<dbReference type="Pfam" id="PF00282">
    <property type="entry name" value="Pyridoxal_deC"/>
    <property type="match status" value="2"/>
</dbReference>
<dbReference type="Proteomes" id="UP000014071">
    <property type="component" value="Unassembled WGS sequence"/>
</dbReference>
<dbReference type="GO" id="GO:0030170">
    <property type="term" value="F:pyridoxal phosphate binding"/>
    <property type="evidence" value="ECO:0007669"/>
    <property type="project" value="InterPro"/>
</dbReference>
<dbReference type="OrthoDB" id="639767at2759"/>
<dbReference type="GO" id="GO:0005737">
    <property type="term" value="C:cytoplasm"/>
    <property type="evidence" value="ECO:0007669"/>
    <property type="project" value="TreeGrafter"/>
</dbReference>
<dbReference type="InterPro" id="IPR010977">
    <property type="entry name" value="Aromatic_deC"/>
</dbReference>
<dbReference type="GO" id="GO:0006520">
    <property type="term" value="P:amino acid metabolic process"/>
    <property type="evidence" value="ECO:0007669"/>
    <property type="project" value="InterPro"/>
</dbReference>